<dbReference type="InterPro" id="IPR051158">
    <property type="entry name" value="Metallophosphoesterase_sf"/>
</dbReference>
<dbReference type="CDD" id="cd07385">
    <property type="entry name" value="MPP_YkuE_C"/>
    <property type="match status" value="1"/>
</dbReference>
<comment type="caution">
    <text evidence="6">The sequence shown here is derived from an EMBL/GenBank/DDBJ whole genome shotgun (WGS) entry which is preliminary data.</text>
</comment>
<evidence type="ECO:0000256" key="2">
    <source>
        <dbReference type="ARBA" id="ARBA00022801"/>
    </source>
</evidence>
<dbReference type="Gene3D" id="3.60.21.10">
    <property type="match status" value="1"/>
</dbReference>
<evidence type="ECO:0000256" key="3">
    <source>
        <dbReference type="SAM" id="MobiDB-lite"/>
    </source>
</evidence>
<dbReference type="InterPro" id="IPR004843">
    <property type="entry name" value="Calcineurin-like_PHP"/>
</dbReference>
<keyword evidence="4" id="KW-0472">Membrane</keyword>
<feature type="transmembrane region" description="Helical" evidence="4">
    <location>
        <begin position="151"/>
        <end position="171"/>
    </location>
</feature>
<dbReference type="PANTHER" id="PTHR31302">
    <property type="entry name" value="TRANSMEMBRANE PROTEIN WITH METALLOPHOSPHOESTERASE DOMAIN-RELATED"/>
    <property type="match status" value="1"/>
</dbReference>
<organism evidence="6 7">
    <name type="scientific">Nakamurella endophytica</name>
    <dbReference type="NCBI Taxonomy" id="1748367"/>
    <lineage>
        <taxon>Bacteria</taxon>
        <taxon>Bacillati</taxon>
        <taxon>Actinomycetota</taxon>
        <taxon>Actinomycetes</taxon>
        <taxon>Nakamurellales</taxon>
        <taxon>Nakamurellaceae</taxon>
        <taxon>Nakamurella</taxon>
    </lineage>
</organism>
<keyword evidence="2" id="KW-0378">Hydrolase</keyword>
<proteinExistence type="predicted"/>
<dbReference type="GO" id="GO:0046872">
    <property type="term" value="F:metal ion binding"/>
    <property type="evidence" value="ECO:0007669"/>
    <property type="project" value="UniProtKB-KW"/>
</dbReference>
<feature type="transmembrane region" description="Helical" evidence="4">
    <location>
        <begin position="51"/>
        <end position="71"/>
    </location>
</feature>
<reference evidence="6" key="1">
    <citation type="journal article" date="2014" name="Int. J. Syst. Evol. Microbiol.">
        <title>Complete genome sequence of Corynebacterium casei LMG S-19264T (=DSM 44701T), isolated from a smear-ripened cheese.</title>
        <authorList>
            <consortium name="US DOE Joint Genome Institute (JGI-PGF)"/>
            <person name="Walter F."/>
            <person name="Albersmeier A."/>
            <person name="Kalinowski J."/>
            <person name="Ruckert C."/>
        </authorList>
    </citation>
    <scope>NUCLEOTIDE SEQUENCE</scope>
    <source>
        <strain evidence="6">CGMCC 4.7308</strain>
    </source>
</reference>
<dbReference type="InterPro" id="IPR029052">
    <property type="entry name" value="Metallo-depent_PP-like"/>
</dbReference>
<feature type="compositionally biased region" description="Low complexity" evidence="3">
    <location>
        <begin position="29"/>
        <end position="41"/>
    </location>
</feature>
<keyword evidence="1" id="KW-0479">Metal-binding</keyword>
<reference evidence="6" key="2">
    <citation type="submission" date="2020-09" db="EMBL/GenBank/DDBJ databases">
        <authorList>
            <person name="Sun Q."/>
            <person name="Zhou Y."/>
        </authorList>
    </citation>
    <scope>NUCLEOTIDE SEQUENCE</scope>
    <source>
        <strain evidence="6">CGMCC 4.7308</strain>
    </source>
</reference>
<evidence type="ECO:0000256" key="4">
    <source>
        <dbReference type="SAM" id="Phobius"/>
    </source>
</evidence>
<dbReference type="GO" id="GO:0009245">
    <property type="term" value="P:lipid A biosynthetic process"/>
    <property type="evidence" value="ECO:0007669"/>
    <property type="project" value="TreeGrafter"/>
</dbReference>
<dbReference type="GO" id="GO:0008758">
    <property type="term" value="F:UDP-2,3-diacylglucosamine hydrolase activity"/>
    <property type="evidence" value="ECO:0007669"/>
    <property type="project" value="TreeGrafter"/>
</dbReference>
<dbReference type="PANTHER" id="PTHR31302:SF31">
    <property type="entry name" value="PHOSPHODIESTERASE YAEI"/>
    <property type="match status" value="1"/>
</dbReference>
<feature type="transmembrane region" description="Helical" evidence="4">
    <location>
        <begin position="122"/>
        <end position="145"/>
    </location>
</feature>
<name>A0A917WC35_9ACTN</name>
<dbReference type="AlphaFoldDB" id="A0A917WC35"/>
<keyword evidence="4" id="KW-1133">Transmembrane helix</keyword>
<dbReference type="EMBL" id="BMNA01000002">
    <property type="protein sequence ID" value="GGL91560.1"/>
    <property type="molecule type" value="Genomic_DNA"/>
</dbReference>
<feature type="region of interest" description="Disordered" evidence="3">
    <location>
        <begin position="1"/>
        <end position="43"/>
    </location>
</feature>
<evidence type="ECO:0000256" key="1">
    <source>
        <dbReference type="ARBA" id="ARBA00022723"/>
    </source>
</evidence>
<evidence type="ECO:0000259" key="5">
    <source>
        <dbReference type="Pfam" id="PF00149"/>
    </source>
</evidence>
<feature type="transmembrane region" description="Helical" evidence="4">
    <location>
        <begin position="77"/>
        <end position="101"/>
    </location>
</feature>
<dbReference type="SUPFAM" id="SSF56300">
    <property type="entry name" value="Metallo-dependent phosphatases"/>
    <property type="match status" value="1"/>
</dbReference>
<gene>
    <name evidence="6" type="ORF">GCM10011594_09160</name>
</gene>
<sequence length="430" mass="45745">MSSDPATPVAPGQPAGTGPAEAVLPPPGDTAGAPASAASAGPERRRGRARLGLPVVVAVLLLLHGVPWWLLVLSPDWPAPVTVAGTVLAVLLAAGFPYALWRGHGRRHSDRWAVAGDTWLGLVWLLFSWSVIGAVVDGVAAAAGWHEPSRSVTVAVVVLVWVAALAGWGTWQARRVPRVRHVPVDLDRLGAGLHGLRLVLVTDTHFGPIDRAGWSARVADRVRDLQPDVLVHAGDMADGSVEQRRRQAAPLAAVPARYARLYITGNHEYFSGAADWIRYMQDEGWTVLHNRHVVLERGGDRLVLAGVDDRTAAGSGLPGHGADLPRALRGADADLPVVLLAHQPKQVADAVAAGVDLQLSGHTHGGQIWPFHLLVRLEQEALAGLSRAGGRTQLYTSRGTGFWGPPFRVFAPSEITVLELRRPQGGQTEA</sequence>
<dbReference type="Proteomes" id="UP000655208">
    <property type="component" value="Unassembled WGS sequence"/>
</dbReference>
<dbReference type="GO" id="GO:0016020">
    <property type="term" value="C:membrane"/>
    <property type="evidence" value="ECO:0007669"/>
    <property type="project" value="GOC"/>
</dbReference>
<accession>A0A917WC35</accession>
<keyword evidence="7" id="KW-1185">Reference proteome</keyword>
<protein>
    <submittedName>
        <fullName evidence="6">Metallophosphoesterase</fullName>
    </submittedName>
</protein>
<keyword evidence="4" id="KW-0812">Transmembrane</keyword>
<feature type="domain" description="Calcineurin-like phosphoesterase" evidence="5">
    <location>
        <begin position="196"/>
        <end position="365"/>
    </location>
</feature>
<evidence type="ECO:0000313" key="7">
    <source>
        <dbReference type="Proteomes" id="UP000655208"/>
    </source>
</evidence>
<evidence type="ECO:0000313" key="6">
    <source>
        <dbReference type="EMBL" id="GGL91560.1"/>
    </source>
</evidence>
<dbReference type="Pfam" id="PF00149">
    <property type="entry name" value="Metallophos"/>
    <property type="match status" value="1"/>
</dbReference>